<gene>
    <name evidence="4" type="ORF">B0I08_101124</name>
</gene>
<evidence type="ECO:0000313" key="4">
    <source>
        <dbReference type="EMBL" id="PRY70002.1"/>
    </source>
</evidence>
<dbReference type="PANTHER" id="PTHR47756:SF2">
    <property type="entry name" value="BLL6612 PROTEIN"/>
    <property type="match status" value="1"/>
</dbReference>
<dbReference type="InterPro" id="IPR013325">
    <property type="entry name" value="RNA_pol_sigma_r2"/>
</dbReference>
<proteinExistence type="predicted"/>
<feature type="region of interest" description="Disordered" evidence="1">
    <location>
        <begin position="435"/>
        <end position="457"/>
    </location>
</feature>
<dbReference type="AlphaFoldDB" id="A0A2T0VIG1"/>
<sequence>MTARHTTTGAEEARLRVEGVARASYGRLLAILAAPHGDIAAAEDSLADAFERALATWPARGIPNNPPGWILTVARNRLRDQWKSAARRAEMPLDALIGARSGRTAGLDPLAGLDGGDGGELRDGDTPSLEHDAIPDKRLALLFVCAHPAIDPGIRTPLMLQTVLGFRSTEIARAFAMPEPAMAQRLVRAKRRIRDARIPFEVPGRAVMRERLPAVLEAVYGTYAIDAPGAPGALAHNTMSAEALYLAFTLAELLGDEAEAWGLVALIALSLARAPARRSPDGILVALADQDTAQWDEELIRRGESALWRAHRLGQTGRFQLEAAVQSAHCDRRRSGRTDWAAVGALSRELVRVAPTLGARVALASTMAETDGAAAALDYLDRQPDANEFQPAWATRADLLARLGRLAPAAAAYQRAIALTADPAVRRALQRELVTVQHPDGVQHPNEQSESREHGRG</sequence>
<feature type="domain" description="DUF6596" evidence="3">
    <location>
        <begin position="211"/>
        <end position="310"/>
    </location>
</feature>
<dbReference type="Pfam" id="PF04542">
    <property type="entry name" value="Sigma70_r2"/>
    <property type="match status" value="1"/>
</dbReference>
<evidence type="ECO:0000259" key="2">
    <source>
        <dbReference type="Pfam" id="PF04542"/>
    </source>
</evidence>
<feature type="domain" description="RNA polymerase sigma-70 region 2" evidence="2">
    <location>
        <begin position="25"/>
        <end position="88"/>
    </location>
</feature>
<dbReference type="SUPFAM" id="SSF88659">
    <property type="entry name" value="Sigma3 and sigma4 domains of RNA polymerase sigma factors"/>
    <property type="match status" value="1"/>
</dbReference>
<dbReference type="EMBL" id="PVTL01000001">
    <property type="protein sequence ID" value="PRY70002.1"/>
    <property type="molecule type" value="Genomic_DNA"/>
</dbReference>
<evidence type="ECO:0000313" key="5">
    <source>
        <dbReference type="Proteomes" id="UP000237983"/>
    </source>
</evidence>
<dbReference type="SUPFAM" id="SSF88946">
    <property type="entry name" value="Sigma2 domain of RNA polymerase sigma factors"/>
    <property type="match status" value="1"/>
</dbReference>
<organism evidence="4 5">
    <name type="scientific">Glaciihabitans tibetensis</name>
    <dbReference type="NCBI Taxonomy" id="1266600"/>
    <lineage>
        <taxon>Bacteria</taxon>
        <taxon>Bacillati</taxon>
        <taxon>Actinomycetota</taxon>
        <taxon>Actinomycetes</taxon>
        <taxon>Micrococcales</taxon>
        <taxon>Microbacteriaceae</taxon>
        <taxon>Glaciihabitans</taxon>
    </lineage>
</organism>
<dbReference type="Gene3D" id="1.10.1740.10">
    <property type="match status" value="1"/>
</dbReference>
<evidence type="ECO:0000256" key="1">
    <source>
        <dbReference type="SAM" id="MobiDB-lite"/>
    </source>
</evidence>
<dbReference type="Pfam" id="PF20239">
    <property type="entry name" value="DUF6596"/>
    <property type="match status" value="1"/>
</dbReference>
<dbReference type="InterPro" id="IPR013324">
    <property type="entry name" value="RNA_pol_sigma_r3/r4-like"/>
</dbReference>
<protein>
    <submittedName>
        <fullName evidence="4">RNA polymerase sigma-70 factor (ECF subfamily)</fullName>
    </submittedName>
</protein>
<comment type="caution">
    <text evidence="4">The sequence shown here is derived from an EMBL/GenBank/DDBJ whole genome shotgun (WGS) entry which is preliminary data.</text>
</comment>
<name>A0A2T0VIG1_9MICO</name>
<reference evidence="4 5" key="1">
    <citation type="submission" date="2018-03" db="EMBL/GenBank/DDBJ databases">
        <title>Genomic Encyclopedia of Type Strains, Phase III (KMG-III): the genomes of soil and plant-associated and newly described type strains.</title>
        <authorList>
            <person name="Whitman W."/>
        </authorList>
    </citation>
    <scope>NUCLEOTIDE SEQUENCE [LARGE SCALE GENOMIC DNA]</scope>
    <source>
        <strain evidence="4 5">CGMCC 1.12484</strain>
    </source>
</reference>
<dbReference type="RefSeq" id="WP_245884421.1">
    <property type="nucleotide sequence ID" value="NZ_PVTL01000001.1"/>
</dbReference>
<accession>A0A2T0VIG1</accession>
<evidence type="ECO:0000259" key="3">
    <source>
        <dbReference type="Pfam" id="PF20239"/>
    </source>
</evidence>
<dbReference type="InterPro" id="IPR046531">
    <property type="entry name" value="DUF6596"/>
</dbReference>
<keyword evidence="5" id="KW-1185">Reference proteome</keyword>
<dbReference type="Proteomes" id="UP000237983">
    <property type="component" value="Unassembled WGS sequence"/>
</dbReference>
<feature type="compositionally biased region" description="Basic and acidic residues" evidence="1">
    <location>
        <begin position="447"/>
        <end position="457"/>
    </location>
</feature>
<dbReference type="InterPro" id="IPR007627">
    <property type="entry name" value="RNA_pol_sigma70_r2"/>
</dbReference>
<dbReference type="GO" id="GO:0006352">
    <property type="term" value="P:DNA-templated transcription initiation"/>
    <property type="evidence" value="ECO:0007669"/>
    <property type="project" value="InterPro"/>
</dbReference>
<dbReference type="PANTHER" id="PTHR47756">
    <property type="entry name" value="BLL6612 PROTEIN-RELATED"/>
    <property type="match status" value="1"/>
</dbReference>
<dbReference type="GO" id="GO:0003700">
    <property type="term" value="F:DNA-binding transcription factor activity"/>
    <property type="evidence" value="ECO:0007669"/>
    <property type="project" value="InterPro"/>
</dbReference>